<evidence type="ECO:0000313" key="1">
    <source>
        <dbReference type="EMBL" id="TYH22248.1"/>
    </source>
</evidence>
<reference evidence="1 2" key="1">
    <citation type="submission" date="2019-06" db="EMBL/GenBank/DDBJ databases">
        <title>WGS assembly of Gossypium darwinii.</title>
        <authorList>
            <person name="Chen Z.J."/>
            <person name="Sreedasyam A."/>
            <person name="Ando A."/>
            <person name="Song Q."/>
            <person name="De L."/>
            <person name="Hulse-Kemp A."/>
            <person name="Ding M."/>
            <person name="Ye W."/>
            <person name="Kirkbride R."/>
            <person name="Jenkins J."/>
            <person name="Plott C."/>
            <person name="Lovell J."/>
            <person name="Lin Y.-M."/>
            <person name="Vaughn R."/>
            <person name="Liu B."/>
            <person name="Li W."/>
            <person name="Simpson S."/>
            <person name="Scheffler B."/>
            <person name="Saski C."/>
            <person name="Grover C."/>
            <person name="Hu G."/>
            <person name="Conover J."/>
            <person name="Carlson J."/>
            <person name="Shu S."/>
            <person name="Boston L."/>
            <person name="Williams M."/>
            <person name="Peterson D."/>
            <person name="Mcgee K."/>
            <person name="Jones D."/>
            <person name="Wendel J."/>
            <person name="Stelly D."/>
            <person name="Grimwood J."/>
            <person name="Schmutz J."/>
        </authorList>
    </citation>
    <scope>NUCLEOTIDE SEQUENCE [LARGE SCALE GENOMIC DNA]</scope>
    <source>
        <strain evidence="1">1808015.09</strain>
    </source>
</reference>
<dbReference type="AlphaFoldDB" id="A0A5D2GX09"/>
<dbReference type="Proteomes" id="UP000323506">
    <property type="component" value="Chromosome A04"/>
</dbReference>
<dbReference type="EMBL" id="CM017691">
    <property type="protein sequence ID" value="TYH22249.1"/>
    <property type="molecule type" value="Genomic_DNA"/>
</dbReference>
<evidence type="ECO:0000313" key="2">
    <source>
        <dbReference type="Proteomes" id="UP000323506"/>
    </source>
</evidence>
<protein>
    <submittedName>
        <fullName evidence="1">Uncharacterized protein</fullName>
    </submittedName>
</protein>
<accession>A0A5D2GX09</accession>
<keyword evidence="2" id="KW-1185">Reference proteome</keyword>
<name>A0A5D2GX09_GOSDA</name>
<organism evidence="1 2">
    <name type="scientific">Gossypium darwinii</name>
    <name type="common">Darwin's cotton</name>
    <name type="synonym">Gossypium barbadense var. darwinii</name>
    <dbReference type="NCBI Taxonomy" id="34276"/>
    <lineage>
        <taxon>Eukaryota</taxon>
        <taxon>Viridiplantae</taxon>
        <taxon>Streptophyta</taxon>
        <taxon>Embryophyta</taxon>
        <taxon>Tracheophyta</taxon>
        <taxon>Spermatophyta</taxon>
        <taxon>Magnoliopsida</taxon>
        <taxon>eudicotyledons</taxon>
        <taxon>Gunneridae</taxon>
        <taxon>Pentapetalae</taxon>
        <taxon>rosids</taxon>
        <taxon>malvids</taxon>
        <taxon>Malvales</taxon>
        <taxon>Malvaceae</taxon>
        <taxon>Malvoideae</taxon>
        <taxon>Gossypium</taxon>
    </lineage>
</organism>
<gene>
    <name evidence="1" type="ORF">ES288_A04G112000v1</name>
</gene>
<proteinExistence type="predicted"/>
<sequence>MLSFPLPSKSQRFYGVRRYRSFQPPQRTEKQPSSSMTILRSGPFHYHLWQLVPRPI</sequence>
<dbReference type="EMBL" id="CM017691">
    <property type="protein sequence ID" value="TYH22250.1"/>
    <property type="molecule type" value="Genomic_DNA"/>
</dbReference>
<dbReference type="EMBL" id="CM017691">
    <property type="protein sequence ID" value="TYH22248.1"/>
    <property type="molecule type" value="Genomic_DNA"/>
</dbReference>